<dbReference type="AlphaFoldDB" id="A0A1G7CZD2"/>
<dbReference type="EMBL" id="FNAQ01000011">
    <property type="protein sequence ID" value="SDE44140.1"/>
    <property type="molecule type" value="Genomic_DNA"/>
</dbReference>
<feature type="compositionally biased region" description="Low complexity" evidence="4">
    <location>
        <begin position="483"/>
        <end position="498"/>
    </location>
</feature>
<evidence type="ECO:0000256" key="1">
    <source>
        <dbReference type="ARBA" id="ARBA00022737"/>
    </source>
</evidence>
<dbReference type="PANTHER" id="PTHR45586">
    <property type="entry name" value="TPR REPEAT-CONTAINING PROTEIN PA4667"/>
    <property type="match status" value="1"/>
</dbReference>
<name>A0A1G7CZD2_9BACT</name>
<proteinExistence type="predicted"/>
<evidence type="ECO:0000313" key="6">
    <source>
        <dbReference type="Proteomes" id="UP000243205"/>
    </source>
</evidence>
<evidence type="ECO:0000313" key="5">
    <source>
        <dbReference type="EMBL" id="SDE44140.1"/>
    </source>
</evidence>
<dbReference type="Pfam" id="PF13432">
    <property type="entry name" value="TPR_16"/>
    <property type="match status" value="2"/>
</dbReference>
<dbReference type="InterPro" id="IPR011990">
    <property type="entry name" value="TPR-like_helical_dom_sf"/>
</dbReference>
<dbReference type="InterPro" id="IPR051012">
    <property type="entry name" value="CellSynth/LPSAsmb/PSIAsmb"/>
</dbReference>
<feature type="region of interest" description="Disordered" evidence="4">
    <location>
        <begin position="467"/>
        <end position="506"/>
    </location>
</feature>
<accession>A0A1G7CZD2</accession>
<keyword evidence="6" id="KW-1185">Reference proteome</keyword>
<evidence type="ECO:0000256" key="2">
    <source>
        <dbReference type="ARBA" id="ARBA00022803"/>
    </source>
</evidence>
<keyword evidence="2 3" id="KW-0802">TPR repeat</keyword>
<sequence length="683" mass="75782">MATKEKHLAAAQKFLQKNNLTRAIREYEQIVELDGRDFRSRQKLAELYSQTGEAEKALGQYEQVARYYADHAFYLKAIAVYKQMQKLSPASGEYTLKLARLNEQQGLVGNALAEYRLLLKQHEQAPDLAAAIEVLQAMQRLDPDNSAIGVRIASYCAQLGRQQEAHQAFWAVEQKVSGQGDFKQLQRLYEYFMQLWPQDLAIQTGYGRALLNHGEPLGGVQYLADLHRRHPEAAEVLSALAEGLRRCGEYRQEAACLAKLQQLQPGGLDVCRRQAQALIDAEDFEACFLLLEPQRKAFFAAGEAARIKPFYERLRQEAPENREILEALRAVYEELGEGEKLFDVLSEATAPPTLAAETPADVLDFNSIDFETQSAVGDDSFEDLAFDLVDESAPSAATEFEDLAFDTLDEPAETAPARPAARLDLRAELEEVDFYLQQGLIDEAAQACDRLQQAAPDNDAVRQRLEQIAGRRQRPETATVPGPVTTSSAAPAALPTSAEVPESLPPAGGTAEDLFADLDLSLGDDFQLEAATELADSQRGVQTVIADEDTDSAYNLGIAYKEMGLYDDAIAEFNKAMRDSRHRVASLCLKSACLVEQQQYDAAEEALTRGLSDSGLTLQDRIVLYYETGMLYEACQRYADALASYQVVADKDADFRNVRLKIRELKALVGDTETAAEERVSYL</sequence>
<dbReference type="Gene3D" id="1.25.40.10">
    <property type="entry name" value="Tetratricopeptide repeat domain"/>
    <property type="match status" value="4"/>
</dbReference>
<dbReference type="STRING" id="57664.SAMN05661003_11133"/>
<reference evidence="6" key="1">
    <citation type="submission" date="2016-10" db="EMBL/GenBank/DDBJ databases">
        <authorList>
            <person name="Varghese N."/>
            <person name="Submissions S."/>
        </authorList>
    </citation>
    <scope>NUCLEOTIDE SEQUENCE [LARGE SCALE GENOMIC DNA]</scope>
    <source>
        <strain evidence="6">DSM 8987</strain>
    </source>
</reference>
<keyword evidence="1" id="KW-0677">Repeat</keyword>
<evidence type="ECO:0000256" key="3">
    <source>
        <dbReference type="PROSITE-ProRule" id="PRU00339"/>
    </source>
</evidence>
<feature type="repeat" description="TPR" evidence="3">
    <location>
        <begin position="550"/>
        <end position="583"/>
    </location>
</feature>
<dbReference type="OrthoDB" id="5482461at2"/>
<evidence type="ECO:0000256" key="4">
    <source>
        <dbReference type="SAM" id="MobiDB-lite"/>
    </source>
</evidence>
<dbReference type="SUPFAM" id="SSF48452">
    <property type="entry name" value="TPR-like"/>
    <property type="match status" value="3"/>
</dbReference>
<dbReference type="Proteomes" id="UP000243205">
    <property type="component" value="Unassembled WGS sequence"/>
</dbReference>
<organism evidence="5 6">
    <name type="scientific">Desulfuromonas thiophila</name>
    <dbReference type="NCBI Taxonomy" id="57664"/>
    <lineage>
        <taxon>Bacteria</taxon>
        <taxon>Pseudomonadati</taxon>
        <taxon>Thermodesulfobacteriota</taxon>
        <taxon>Desulfuromonadia</taxon>
        <taxon>Desulfuromonadales</taxon>
        <taxon>Desulfuromonadaceae</taxon>
        <taxon>Desulfuromonas</taxon>
    </lineage>
</organism>
<dbReference type="InterPro" id="IPR019734">
    <property type="entry name" value="TPR_rpt"/>
</dbReference>
<dbReference type="RefSeq" id="WP_092079060.1">
    <property type="nucleotide sequence ID" value="NZ_FNAQ01000011.1"/>
</dbReference>
<dbReference type="SMART" id="SM00028">
    <property type="entry name" value="TPR"/>
    <property type="match status" value="5"/>
</dbReference>
<gene>
    <name evidence="5" type="ORF">SAMN05661003_11133</name>
</gene>
<protein>
    <submittedName>
        <fullName evidence="5">Tetratricopeptide repeat-containing protein</fullName>
    </submittedName>
</protein>
<dbReference type="PROSITE" id="PS50005">
    <property type="entry name" value="TPR"/>
    <property type="match status" value="1"/>
</dbReference>
<dbReference type="PANTHER" id="PTHR45586:SF1">
    <property type="entry name" value="LIPOPOLYSACCHARIDE ASSEMBLY PROTEIN B"/>
    <property type="match status" value="1"/>
</dbReference>